<feature type="region of interest" description="Disordered" evidence="1">
    <location>
        <begin position="131"/>
        <end position="156"/>
    </location>
</feature>
<feature type="region of interest" description="Disordered" evidence="1">
    <location>
        <begin position="196"/>
        <end position="220"/>
    </location>
</feature>
<feature type="region of interest" description="Disordered" evidence="1">
    <location>
        <begin position="1"/>
        <end position="47"/>
    </location>
</feature>
<name>C3YMB0_BRAFL</name>
<proteinExistence type="predicted"/>
<dbReference type="AlphaFoldDB" id="C3YMB0"/>
<dbReference type="InParanoid" id="C3YMB0"/>
<organism>
    <name type="scientific">Branchiostoma floridae</name>
    <name type="common">Florida lancelet</name>
    <name type="synonym">Amphioxus</name>
    <dbReference type="NCBI Taxonomy" id="7739"/>
    <lineage>
        <taxon>Eukaryota</taxon>
        <taxon>Metazoa</taxon>
        <taxon>Chordata</taxon>
        <taxon>Cephalochordata</taxon>
        <taxon>Leptocardii</taxon>
        <taxon>Amphioxiformes</taxon>
        <taxon>Branchiostomatidae</taxon>
        <taxon>Branchiostoma</taxon>
    </lineage>
</organism>
<protein>
    <submittedName>
        <fullName evidence="2">Uncharacterized protein</fullName>
    </submittedName>
</protein>
<evidence type="ECO:0000313" key="2">
    <source>
        <dbReference type="EMBL" id="EEN58704.1"/>
    </source>
</evidence>
<sequence length="266" mass="29240">MEKDQQKTETSTSDETATAPDGAASGDHPATAPVSSDPHTYLELGEDGPTLRSYLRVDDDVLVSPDPHTYLELGENGATFRSYLHADGNVVVVPPDIAESCYKSNDQRDDPYESKQEDVRFGQKARAVHMEIDQQKSETSTSDKTATVPDGAASGDHNAAALVSSDPHTYLELGKDGPNFRSYIRVDDHVVVVPPVNAEPCSDNSDEPADSYESKQTEDVSLGHMSRVKSYVLLAQVSIFLEYQKKDEHFFDVTARRKDDETSKVE</sequence>
<feature type="compositionally biased region" description="Low complexity" evidence="1">
    <location>
        <begin position="8"/>
        <end position="21"/>
    </location>
</feature>
<evidence type="ECO:0000256" key="1">
    <source>
        <dbReference type="SAM" id="MobiDB-lite"/>
    </source>
</evidence>
<gene>
    <name evidence="2" type="ORF">BRAFLDRAFT_72947</name>
</gene>
<reference evidence="2" key="1">
    <citation type="journal article" date="2008" name="Nature">
        <title>The amphioxus genome and the evolution of the chordate karyotype.</title>
        <authorList>
            <consortium name="US DOE Joint Genome Institute (JGI-PGF)"/>
            <person name="Putnam N.H."/>
            <person name="Butts T."/>
            <person name="Ferrier D.E.K."/>
            <person name="Furlong R.F."/>
            <person name="Hellsten U."/>
            <person name="Kawashima T."/>
            <person name="Robinson-Rechavi M."/>
            <person name="Shoguchi E."/>
            <person name="Terry A."/>
            <person name="Yu J.-K."/>
            <person name="Benito-Gutierrez E.L."/>
            <person name="Dubchak I."/>
            <person name="Garcia-Fernandez J."/>
            <person name="Gibson-Brown J.J."/>
            <person name="Grigoriev I.V."/>
            <person name="Horton A.C."/>
            <person name="de Jong P.J."/>
            <person name="Jurka J."/>
            <person name="Kapitonov V.V."/>
            <person name="Kohara Y."/>
            <person name="Kuroki Y."/>
            <person name="Lindquist E."/>
            <person name="Lucas S."/>
            <person name="Osoegawa K."/>
            <person name="Pennacchio L.A."/>
            <person name="Salamov A.A."/>
            <person name="Satou Y."/>
            <person name="Sauka-Spengler T."/>
            <person name="Schmutz J."/>
            <person name="Shin-I T."/>
            <person name="Toyoda A."/>
            <person name="Bronner-Fraser M."/>
            <person name="Fujiyama A."/>
            <person name="Holland L.Z."/>
            <person name="Holland P.W.H."/>
            <person name="Satoh N."/>
            <person name="Rokhsar D.S."/>
        </authorList>
    </citation>
    <scope>NUCLEOTIDE SEQUENCE [LARGE SCALE GENOMIC DNA]</scope>
    <source>
        <strain evidence="2">S238N-H82</strain>
        <tissue evidence="2">Testes</tissue>
    </source>
</reference>
<dbReference type="EMBL" id="GG666529">
    <property type="protein sequence ID" value="EEN58704.1"/>
    <property type="molecule type" value="Genomic_DNA"/>
</dbReference>
<accession>C3YMB0</accession>